<evidence type="ECO:0000256" key="2">
    <source>
        <dbReference type="ARBA" id="ARBA00023242"/>
    </source>
</evidence>
<dbReference type="PROSITE" id="PS51542">
    <property type="entry name" value="FYRN"/>
    <property type="match status" value="1"/>
</dbReference>
<protein>
    <submittedName>
        <fullName evidence="4">Transforming growth factor beta regulator 1</fullName>
    </submittedName>
</protein>
<dbReference type="PANTHER" id="PTHR22715">
    <property type="entry name" value="TRANSFORMING GROWTH FACTOR BETA REGULATED GENE 1"/>
    <property type="match status" value="1"/>
</dbReference>
<dbReference type="Proteomes" id="UP000093000">
    <property type="component" value="Unassembled WGS sequence"/>
</dbReference>
<name>A0A1C7NJF9_9FUNG</name>
<organism evidence="4 5">
    <name type="scientific">Choanephora cucurbitarum</name>
    <dbReference type="NCBI Taxonomy" id="101091"/>
    <lineage>
        <taxon>Eukaryota</taxon>
        <taxon>Fungi</taxon>
        <taxon>Fungi incertae sedis</taxon>
        <taxon>Mucoromycota</taxon>
        <taxon>Mucoromycotina</taxon>
        <taxon>Mucoromycetes</taxon>
        <taxon>Mucorales</taxon>
        <taxon>Mucorineae</taxon>
        <taxon>Choanephoraceae</taxon>
        <taxon>Choanephoroideae</taxon>
        <taxon>Choanephora</taxon>
    </lineage>
</organism>
<evidence type="ECO:0000256" key="1">
    <source>
        <dbReference type="ARBA" id="ARBA00004123"/>
    </source>
</evidence>
<feature type="compositionally biased region" description="Acidic residues" evidence="3">
    <location>
        <begin position="72"/>
        <end position="96"/>
    </location>
</feature>
<evidence type="ECO:0000313" key="4">
    <source>
        <dbReference type="EMBL" id="OBZ89243.1"/>
    </source>
</evidence>
<dbReference type="PROSITE" id="PS51543">
    <property type="entry name" value="FYRC"/>
    <property type="match status" value="1"/>
</dbReference>
<reference evidence="4 5" key="1">
    <citation type="submission" date="2016-03" db="EMBL/GenBank/DDBJ databases">
        <title>Choanephora cucurbitarum.</title>
        <authorList>
            <person name="Min B."/>
            <person name="Park H."/>
            <person name="Park J.-H."/>
            <person name="Shin H.-D."/>
            <person name="Choi I.-G."/>
        </authorList>
    </citation>
    <scope>NUCLEOTIDE SEQUENCE [LARGE SCALE GENOMIC DNA]</scope>
    <source>
        <strain evidence="4 5">KUS-F28377</strain>
    </source>
</reference>
<dbReference type="AlphaFoldDB" id="A0A1C7NJF9"/>
<dbReference type="STRING" id="101091.A0A1C7NJF9"/>
<dbReference type="Pfam" id="PF05964">
    <property type="entry name" value="FYRN"/>
    <property type="match status" value="1"/>
</dbReference>
<evidence type="ECO:0000313" key="5">
    <source>
        <dbReference type="Proteomes" id="UP000093000"/>
    </source>
</evidence>
<proteinExistence type="predicted"/>
<dbReference type="SMART" id="SM00541">
    <property type="entry name" value="FYRN"/>
    <property type="match status" value="1"/>
</dbReference>
<dbReference type="EMBL" id="LUGH01000106">
    <property type="protein sequence ID" value="OBZ89243.1"/>
    <property type="molecule type" value="Genomic_DNA"/>
</dbReference>
<keyword evidence="2" id="KW-0539">Nucleus</keyword>
<keyword evidence="5" id="KW-1185">Reference proteome</keyword>
<comment type="subcellular location">
    <subcellularLocation>
        <location evidence="1">Nucleus</location>
    </subcellularLocation>
</comment>
<dbReference type="GO" id="GO:0051726">
    <property type="term" value="P:regulation of cell cycle"/>
    <property type="evidence" value="ECO:0007669"/>
    <property type="project" value="TreeGrafter"/>
</dbReference>
<evidence type="ECO:0000256" key="3">
    <source>
        <dbReference type="SAM" id="MobiDB-lite"/>
    </source>
</evidence>
<dbReference type="Gene3D" id="3.30.160.360">
    <property type="match status" value="1"/>
</dbReference>
<dbReference type="GO" id="GO:0005634">
    <property type="term" value="C:nucleus"/>
    <property type="evidence" value="ECO:0007669"/>
    <property type="project" value="UniProtKB-SubCell"/>
</dbReference>
<feature type="compositionally biased region" description="Basic and acidic residues" evidence="3">
    <location>
        <begin position="55"/>
        <end position="69"/>
    </location>
</feature>
<dbReference type="Pfam" id="PF05965">
    <property type="entry name" value="FYRC"/>
    <property type="match status" value="1"/>
</dbReference>
<dbReference type="OrthoDB" id="285793at2759"/>
<dbReference type="SMART" id="SM00542">
    <property type="entry name" value="FYRC"/>
    <property type="match status" value="1"/>
</dbReference>
<dbReference type="PANTHER" id="PTHR22715:SF0">
    <property type="entry name" value="TRANSFORMING GROWTH FACTOR BETA REGULATOR 1"/>
    <property type="match status" value="1"/>
</dbReference>
<dbReference type="InterPro" id="IPR003889">
    <property type="entry name" value="FYrich_C"/>
</dbReference>
<feature type="region of interest" description="Disordered" evidence="3">
    <location>
        <begin position="55"/>
        <end position="98"/>
    </location>
</feature>
<dbReference type="InterPro" id="IPR040092">
    <property type="entry name" value="TBRG1"/>
</dbReference>
<sequence length="262" mass="30555">MVQKGVDVGCQTDPWEDTHMEKYRKMKRKLVEFIAKQKEAKVALDKANQKIQHLLEKKRSQKTEWHDPMDVSIEEEEEEVVEGEYASDLEEDELEETPPPKKMRVVRKRQVIIPRDRDGQIRLPFQIASLNIISLGQVEYDRPNFHNERYIFPIGYTAERTYMSMVEPNNQTIYTCRVEDGGDGPLFTLQAADCPDEKISARTATRVWGSVLRKANEVRQKETSNAISGPEYYGFSHPLVIKMIEEMEGVDKCVRYIRRSRE</sequence>
<comment type="caution">
    <text evidence="4">The sequence shown here is derived from an EMBL/GenBank/DDBJ whole genome shotgun (WGS) entry which is preliminary data.</text>
</comment>
<dbReference type="InterPro" id="IPR003888">
    <property type="entry name" value="FYrich_N"/>
</dbReference>
<gene>
    <name evidence="4" type="primary">TBRG1_0</name>
    <name evidence="4" type="ORF">A0J61_02720</name>
</gene>
<accession>A0A1C7NJF9</accession>
<dbReference type="InParanoid" id="A0A1C7NJF9"/>